<accession>A0A0C2J1T9</accession>
<keyword evidence="3" id="KW-1185">Reference proteome</keyword>
<dbReference type="Gene3D" id="3.10.10.10">
    <property type="entry name" value="HIV Type 1 Reverse Transcriptase, subunit A, domain 1"/>
    <property type="match status" value="1"/>
</dbReference>
<dbReference type="OrthoDB" id="10060843at2759"/>
<name>A0A0C2J1T9_THEKT</name>
<protein>
    <submittedName>
        <fullName evidence="2">Enzymatic polyprotein</fullName>
    </submittedName>
</protein>
<feature type="domain" description="Reverse transcriptase" evidence="1">
    <location>
        <begin position="1"/>
        <end position="106"/>
    </location>
</feature>
<evidence type="ECO:0000259" key="1">
    <source>
        <dbReference type="PROSITE" id="PS50878"/>
    </source>
</evidence>
<reference evidence="2 3" key="1">
    <citation type="journal article" date="2014" name="Genome Biol. Evol.">
        <title>The genome of the myxosporean Thelohanellus kitauei shows adaptations to nutrient acquisition within its fish host.</title>
        <authorList>
            <person name="Yang Y."/>
            <person name="Xiong J."/>
            <person name="Zhou Z."/>
            <person name="Huo F."/>
            <person name="Miao W."/>
            <person name="Ran C."/>
            <person name="Liu Y."/>
            <person name="Zhang J."/>
            <person name="Feng J."/>
            <person name="Wang M."/>
            <person name="Wang M."/>
            <person name="Wang L."/>
            <person name="Yao B."/>
        </authorList>
    </citation>
    <scope>NUCLEOTIDE SEQUENCE [LARGE SCALE GENOMIC DNA]</scope>
    <source>
        <strain evidence="2">Wuqing</strain>
    </source>
</reference>
<dbReference type="Proteomes" id="UP000031668">
    <property type="component" value="Unassembled WGS sequence"/>
</dbReference>
<dbReference type="InterPro" id="IPR043502">
    <property type="entry name" value="DNA/RNA_pol_sf"/>
</dbReference>
<gene>
    <name evidence="2" type="ORF">RF11_01384</name>
</gene>
<dbReference type="SUPFAM" id="SSF56672">
    <property type="entry name" value="DNA/RNA polymerases"/>
    <property type="match status" value="1"/>
</dbReference>
<dbReference type="InterPro" id="IPR050951">
    <property type="entry name" value="Retrovirus_Pol_polyprotein"/>
</dbReference>
<dbReference type="InterPro" id="IPR043128">
    <property type="entry name" value="Rev_trsase/Diguanyl_cyclase"/>
</dbReference>
<dbReference type="Gene3D" id="3.30.70.270">
    <property type="match status" value="1"/>
</dbReference>
<dbReference type="PROSITE" id="PS50878">
    <property type="entry name" value="RT_POL"/>
    <property type="match status" value="1"/>
</dbReference>
<sequence length="106" mass="12449">MRSFVLEPILELVSIHRYIWSNILCTIDELLIKFKTMSVFSKLDLSEAYIQIPLDEDLKKMVLTNTPFGLFSYKRLPYGMSSATAIFQRYMEYIFSDVPNCVMFLD</sequence>
<dbReference type="OMA" id="ANIPANW"/>
<evidence type="ECO:0000313" key="2">
    <source>
        <dbReference type="EMBL" id="KII71839.1"/>
    </source>
</evidence>
<evidence type="ECO:0000313" key="3">
    <source>
        <dbReference type="Proteomes" id="UP000031668"/>
    </source>
</evidence>
<proteinExistence type="predicted"/>
<organism evidence="2 3">
    <name type="scientific">Thelohanellus kitauei</name>
    <name type="common">Myxosporean</name>
    <dbReference type="NCBI Taxonomy" id="669202"/>
    <lineage>
        <taxon>Eukaryota</taxon>
        <taxon>Metazoa</taxon>
        <taxon>Cnidaria</taxon>
        <taxon>Myxozoa</taxon>
        <taxon>Myxosporea</taxon>
        <taxon>Bivalvulida</taxon>
        <taxon>Platysporina</taxon>
        <taxon>Myxobolidae</taxon>
        <taxon>Thelohanellus</taxon>
    </lineage>
</organism>
<dbReference type="PANTHER" id="PTHR37984">
    <property type="entry name" value="PROTEIN CBG26694"/>
    <property type="match status" value="1"/>
</dbReference>
<dbReference type="EMBL" id="JWZT01001610">
    <property type="protein sequence ID" value="KII71839.1"/>
    <property type="molecule type" value="Genomic_DNA"/>
</dbReference>
<comment type="caution">
    <text evidence="2">The sequence shown here is derived from an EMBL/GenBank/DDBJ whole genome shotgun (WGS) entry which is preliminary data.</text>
</comment>
<dbReference type="Pfam" id="PF00078">
    <property type="entry name" value="RVT_1"/>
    <property type="match status" value="1"/>
</dbReference>
<dbReference type="PANTHER" id="PTHR37984:SF5">
    <property type="entry name" value="PROTEIN NYNRIN-LIKE"/>
    <property type="match status" value="1"/>
</dbReference>
<dbReference type="InterPro" id="IPR000477">
    <property type="entry name" value="RT_dom"/>
</dbReference>
<dbReference type="AlphaFoldDB" id="A0A0C2J1T9"/>